<dbReference type="AlphaFoldDB" id="A0AAW1LLD0"/>
<dbReference type="EMBL" id="JBDFQZ010000004">
    <property type="protein sequence ID" value="KAK9734210.1"/>
    <property type="molecule type" value="Genomic_DNA"/>
</dbReference>
<dbReference type="PANTHER" id="PTHR36310:SF1">
    <property type="entry name" value="CYCLIN-DEPENDENT PROTEIN KINASE INHIBITOR SMR11"/>
    <property type="match status" value="1"/>
</dbReference>
<keyword evidence="3" id="KW-1185">Reference proteome</keyword>
<protein>
    <submittedName>
        <fullName evidence="2">Uncharacterized protein</fullName>
    </submittedName>
</protein>
<dbReference type="PANTHER" id="PTHR36310">
    <property type="entry name" value="CYCLIN-DEPENDENT PROTEIN KINASE INHIBITOR SMR11"/>
    <property type="match status" value="1"/>
</dbReference>
<evidence type="ECO:0000313" key="3">
    <source>
        <dbReference type="Proteomes" id="UP001443914"/>
    </source>
</evidence>
<proteinExistence type="predicted"/>
<name>A0AAW1LLD0_SAPOF</name>
<dbReference type="InterPro" id="IPR038971">
    <property type="entry name" value="SMR11/SMR16"/>
</dbReference>
<dbReference type="Proteomes" id="UP001443914">
    <property type="component" value="Unassembled WGS sequence"/>
</dbReference>
<reference evidence="2" key="1">
    <citation type="submission" date="2024-03" db="EMBL/GenBank/DDBJ databases">
        <title>WGS assembly of Saponaria officinalis var. Norfolk2.</title>
        <authorList>
            <person name="Jenkins J."/>
            <person name="Shu S."/>
            <person name="Grimwood J."/>
            <person name="Barry K."/>
            <person name="Goodstein D."/>
            <person name="Schmutz J."/>
            <person name="Leebens-Mack J."/>
            <person name="Osbourn A."/>
        </authorList>
    </citation>
    <scope>NUCLEOTIDE SEQUENCE [LARGE SCALE GENOMIC DNA]</scope>
    <source>
        <strain evidence="2">JIC</strain>
    </source>
</reference>
<evidence type="ECO:0000256" key="1">
    <source>
        <dbReference type="SAM" id="MobiDB-lite"/>
    </source>
</evidence>
<feature type="region of interest" description="Disordered" evidence="1">
    <location>
        <begin position="73"/>
        <end position="109"/>
    </location>
</feature>
<comment type="caution">
    <text evidence="2">The sequence shown here is derived from an EMBL/GenBank/DDBJ whole genome shotgun (WGS) entry which is preliminary data.</text>
</comment>
<evidence type="ECO:0000313" key="2">
    <source>
        <dbReference type="EMBL" id="KAK9734210.1"/>
    </source>
</evidence>
<gene>
    <name evidence="2" type="ORF">RND81_04G122900</name>
</gene>
<organism evidence="2 3">
    <name type="scientific">Saponaria officinalis</name>
    <name type="common">Common soapwort</name>
    <name type="synonym">Lychnis saponaria</name>
    <dbReference type="NCBI Taxonomy" id="3572"/>
    <lineage>
        <taxon>Eukaryota</taxon>
        <taxon>Viridiplantae</taxon>
        <taxon>Streptophyta</taxon>
        <taxon>Embryophyta</taxon>
        <taxon>Tracheophyta</taxon>
        <taxon>Spermatophyta</taxon>
        <taxon>Magnoliopsida</taxon>
        <taxon>eudicotyledons</taxon>
        <taxon>Gunneridae</taxon>
        <taxon>Pentapetalae</taxon>
        <taxon>Caryophyllales</taxon>
        <taxon>Caryophyllaceae</taxon>
        <taxon>Caryophylleae</taxon>
        <taxon>Saponaria</taxon>
    </lineage>
</organism>
<sequence>MESHVNIDRMEIDCHNVNSLRCFALENGGLKSHLGNLEVLGSEGDNTKRAALYPITPIPRLENGESVLVMSTSLSSESHHSPNVEEGLNSSSSDEFVSVGYEDSPRTPKEGVFNPFAPGPEDMCLAPCKKPVKQTRRIVARRLNFDDVDEFPTRNEDDDDDQEAEIQSEKMLLETVYESLLQVIIVKLTEEFLAENQETELKDCSTPTSAAPLSGIAETCPGAPAKVTGRKLLNIDPGLCKKLEF</sequence>
<accession>A0AAW1LLD0</accession>